<feature type="chain" id="PRO_5015095125" description="lytic cellulose monooxygenase (C4-dehydrogenating)" evidence="17">
    <location>
        <begin position="20"/>
        <end position="328"/>
    </location>
</feature>
<keyword evidence="5 17" id="KW-0732">Signal</keyword>
<dbReference type="OrthoDB" id="3238762at2759"/>
<dbReference type="InterPro" id="IPR049892">
    <property type="entry name" value="AA9"/>
</dbReference>
<dbReference type="PROSITE" id="PS00562">
    <property type="entry name" value="CBM1_1"/>
    <property type="match status" value="1"/>
</dbReference>
<dbReference type="InterPro" id="IPR000254">
    <property type="entry name" value="CBD"/>
</dbReference>
<comment type="catalytic activity">
    <reaction evidence="14">
        <text>[(1-&gt;4)-beta-D-glucosyl]n+m + reduced acceptor + O2 = 4-dehydro-beta-D-glucosyl-[(1-&gt;4)-beta-D-glucosyl]n-1 + [(1-&gt;4)-beta-D-glucosyl]m + acceptor + H2O.</text>
        <dbReference type="EC" id="1.14.99.56"/>
    </reaction>
</comment>
<protein>
    <recommendedName>
        <fullName evidence="15">lytic cellulose monooxygenase (C4-dehydrogenating)</fullName>
        <ecNumber evidence="15">1.14.99.56</ecNumber>
    </recommendedName>
</protein>
<keyword evidence="8" id="KW-0186">Copper</keyword>
<comment type="similarity">
    <text evidence="13">Belongs to the polysaccharide monooxygenase AA9 family.</text>
</comment>
<comment type="subcellular location">
    <subcellularLocation>
        <location evidence="2">Secreted</location>
    </subcellularLocation>
</comment>
<dbReference type="STRING" id="644352.J3PAR5"/>
<keyword evidence="12" id="KW-0624">Polysaccharide degradation</keyword>
<evidence type="ECO:0000256" key="9">
    <source>
        <dbReference type="ARBA" id="ARBA00023033"/>
    </source>
</evidence>
<keyword evidence="6" id="KW-0136">Cellulose degradation</keyword>
<evidence type="ECO:0000256" key="7">
    <source>
        <dbReference type="ARBA" id="ARBA00023002"/>
    </source>
</evidence>
<accession>J3PAR5</accession>
<evidence type="ECO:0000256" key="8">
    <source>
        <dbReference type="ARBA" id="ARBA00023008"/>
    </source>
</evidence>
<reference evidence="19" key="2">
    <citation type="submission" date="2010-07" db="EMBL/GenBank/DDBJ databases">
        <authorList>
            <consortium name="The Broad Institute Genome Sequencing Platform"/>
            <consortium name="Broad Institute Genome Sequencing Center for Infectious Disease"/>
            <person name="Ma L.-J."/>
            <person name="Dead R."/>
            <person name="Young S."/>
            <person name="Zeng Q."/>
            <person name="Koehrsen M."/>
            <person name="Alvarado L."/>
            <person name="Berlin A."/>
            <person name="Chapman S.B."/>
            <person name="Chen Z."/>
            <person name="Freedman E."/>
            <person name="Gellesch M."/>
            <person name="Goldberg J."/>
            <person name="Griggs A."/>
            <person name="Gujja S."/>
            <person name="Heilman E.R."/>
            <person name="Heiman D."/>
            <person name="Hepburn T."/>
            <person name="Howarth C."/>
            <person name="Jen D."/>
            <person name="Larson L."/>
            <person name="Mehta T."/>
            <person name="Neiman D."/>
            <person name="Pearson M."/>
            <person name="Roberts A."/>
            <person name="Saif S."/>
            <person name="Shea T."/>
            <person name="Shenoy N."/>
            <person name="Sisk P."/>
            <person name="Stolte C."/>
            <person name="Sykes S."/>
            <person name="Walk T."/>
            <person name="White J."/>
            <person name="Yandava C."/>
            <person name="Haas B."/>
            <person name="Nusbaum C."/>
            <person name="Birren B."/>
        </authorList>
    </citation>
    <scope>NUCLEOTIDE SEQUENCE</scope>
    <source>
        <strain evidence="19">R3-111a-1</strain>
    </source>
</reference>
<dbReference type="EMBL" id="GL385400">
    <property type="protein sequence ID" value="EJT71331.1"/>
    <property type="molecule type" value="Genomic_DNA"/>
</dbReference>
<evidence type="ECO:0000313" key="19">
    <source>
        <dbReference type="EMBL" id="EJT71331.1"/>
    </source>
</evidence>
<feature type="signal peptide" evidence="17">
    <location>
        <begin position="1"/>
        <end position="19"/>
    </location>
</feature>
<dbReference type="Pfam" id="PF03443">
    <property type="entry name" value="AA9"/>
    <property type="match status" value="1"/>
</dbReference>
<dbReference type="GeneID" id="20351048"/>
<evidence type="ECO:0000256" key="17">
    <source>
        <dbReference type="SAM" id="SignalP"/>
    </source>
</evidence>
<sequence>MKGTQLSLLASLVVQQAAGHAMFQQLPSPRLTRPDQHGSQCARVPKSNSPVQNLGGADLRCNVGGGRGIAGKCPVPAGGTVTVEMHAQPNDRSCKNEAIGGAHYGPVMVYLSKVPDASRADGSAPWFKIFENGWASTGGVGDNDEWGVKDLNKCCGKMDVPIPRSLAAGDYLLRAEVIALHTAGSAGQAQLYMTCYQITVTGSGTWSPPASQMVSFPGAYKTNDPGILVNIHSKLSKYVVPGPKVAEGGSTKTAGSGCSSGCAKTCTAGSGKKGNVIVAEPGADAGGTEPCAQARFEQCGGQGWTGCTSCMQGAACKDMSGGYYSQCV</sequence>
<evidence type="ECO:0000256" key="15">
    <source>
        <dbReference type="ARBA" id="ARBA00047174"/>
    </source>
</evidence>
<keyword evidence="21" id="KW-1185">Reference proteome</keyword>
<evidence type="ECO:0000256" key="13">
    <source>
        <dbReference type="ARBA" id="ARBA00044502"/>
    </source>
</evidence>
<keyword evidence="9" id="KW-0503">Monooxygenase</keyword>
<dbReference type="CDD" id="cd21175">
    <property type="entry name" value="LPMO_AA9"/>
    <property type="match status" value="1"/>
</dbReference>
<dbReference type="eggNOG" id="ENOG502QRTW">
    <property type="taxonomic scope" value="Eukaryota"/>
</dbReference>
<comment type="cofactor">
    <cofactor evidence="1">
        <name>Cu(2+)</name>
        <dbReference type="ChEBI" id="CHEBI:29036"/>
    </cofactor>
</comment>
<dbReference type="VEuPathDB" id="FungiDB:GGTG_10590"/>
<dbReference type="HOGENOM" id="CLU_031730_0_1_1"/>
<evidence type="ECO:0000256" key="4">
    <source>
        <dbReference type="ARBA" id="ARBA00022723"/>
    </source>
</evidence>
<evidence type="ECO:0000259" key="18">
    <source>
        <dbReference type="PROSITE" id="PS51164"/>
    </source>
</evidence>
<dbReference type="RefSeq" id="XP_009226728.1">
    <property type="nucleotide sequence ID" value="XM_009228464.1"/>
</dbReference>
<dbReference type="GO" id="GO:0005576">
    <property type="term" value="C:extracellular region"/>
    <property type="evidence" value="ECO:0007669"/>
    <property type="project" value="UniProtKB-SubCell"/>
</dbReference>
<reference evidence="21" key="1">
    <citation type="submission" date="2010-07" db="EMBL/GenBank/DDBJ databases">
        <title>The genome sequence of Gaeumannomyces graminis var. tritici strain R3-111a-1.</title>
        <authorList>
            <consortium name="The Broad Institute Genome Sequencing Platform"/>
            <person name="Ma L.-J."/>
            <person name="Dead R."/>
            <person name="Young S."/>
            <person name="Zeng Q."/>
            <person name="Koehrsen M."/>
            <person name="Alvarado L."/>
            <person name="Berlin A."/>
            <person name="Chapman S.B."/>
            <person name="Chen Z."/>
            <person name="Freedman E."/>
            <person name="Gellesch M."/>
            <person name="Goldberg J."/>
            <person name="Griggs A."/>
            <person name="Gujja S."/>
            <person name="Heilman E.R."/>
            <person name="Heiman D."/>
            <person name="Hepburn T."/>
            <person name="Howarth C."/>
            <person name="Jen D."/>
            <person name="Larson L."/>
            <person name="Mehta T."/>
            <person name="Neiman D."/>
            <person name="Pearson M."/>
            <person name="Roberts A."/>
            <person name="Saif S."/>
            <person name="Shea T."/>
            <person name="Shenoy N."/>
            <person name="Sisk P."/>
            <person name="Stolte C."/>
            <person name="Sykes S."/>
            <person name="Walk T."/>
            <person name="White J."/>
            <person name="Yandava C."/>
            <person name="Haas B."/>
            <person name="Nusbaum C."/>
            <person name="Birren B."/>
        </authorList>
    </citation>
    <scope>NUCLEOTIDE SEQUENCE [LARGE SCALE GENOMIC DNA]</scope>
    <source>
        <strain evidence="21">R3-111a-1</strain>
    </source>
</reference>
<keyword evidence="3" id="KW-0964">Secreted</keyword>
<dbReference type="PROSITE" id="PS51164">
    <property type="entry name" value="CBM1_2"/>
    <property type="match status" value="1"/>
</dbReference>
<dbReference type="Proteomes" id="UP000006039">
    <property type="component" value="Unassembled WGS sequence"/>
</dbReference>
<feature type="domain" description="CBM1" evidence="18">
    <location>
        <begin position="291"/>
        <end position="328"/>
    </location>
</feature>
<evidence type="ECO:0000256" key="14">
    <source>
        <dbReference type="ARBA" id="ARBA00045077"/>
    </source>
</evidence>
<dbReference type="GO" id="GO:0030248">
    <property type="term" value="F:cellulose binding"/>
    <property type="evidence" value="ECO:0007669"/>
    <property type="project" value="InterPro"/>
</dbReference>
<evidence type="ECO:0000256" key="11">
    <source>
        <dbReference type="ARBA" id="ARBA00023277"/>
    </source>
</evidence>
<dbReference type="InterPro" id="IPR035971">
    <property type="entry name" value="CBD_sf"/>
</dbReference>
<dbReference type="GO" id="GO:0046872">
    <property type="term" value="F:metal ion binding"/>
    <property type="evidence" value="ECO:0007669"/>
    <property type="project" value="UniProtKB-KW"/>
</dbReference>
<keyword evidence="10" id="KW-1015">Disulfide bond</keyword>
<evidence type="ECO:0000313" key="20">
    <source>
        <dbReference type="EnsemblFungi" id="EJT71331"/>
    </source>
</evidence>
<evidence type="ECO:0000256" key="5">
    <source>
        <dbReference type="ARBA" id="ARBA00022729"/>
    </source>
</evidence>
<evidence type="ECO:0000256" key="3">
    <source>
        <dbReference type="ARBA" id="ARBA00022525"/>
    </source>
</evidence>
<keyword evidence="7" id="KW-0560">Oxidoreductase</keyword>
<dbReference type="InterPro" id="IPR005103">
    <property type="entry name" value="AA9_LPMO"/>
</dbReference>
<reference evidence="20" key="4">
    <citation type="journal article" date="2015" name="G3 (Bethesda)">
        <title>Genome sequences of three phytopathogenic species of the Magnaporthaceae family of fungi.</title>
        <authorList>
            <person name="Okagaki L.H."/>
            <person name="Nunes C.C."/>
            <person name="Sailsbery J."/>
            <person name="Clay B."/>
            <person name="Brown D."/>
            <person name="John T."/>
            <person name="Oh Y."/>
            <person name="Young N."/>
            <person name="Fitzgerald M."/>
            <person name="Haas B.J."/>
            <person name="Zeng Q."/>
            <person name="Young S."/>
            <person name="Adiconis X."/>
            <person name="Fan L."/>
            <person name="Levin J.Z."/>
            <person name="Mitchell T.K."/>
            <person name="Okubara P.A."/>
            <person name="Farman M.L."/>
            <person name="Kohn L.M."/>
            <person name="Birren B."/>
            <person name="Ma L.-J."/>
            <person name="Dean R.A."/>
        </authorList>
    </citation>
    <scope>NUCLEOTIDE SEQUENCE</scope>
    <source>
        <strain evidence="20">R3-111a-1</strain>
    </source>
</reference>
<keyword evidence="4" id="KW-0479">Metal-binding</keyword>
<evidence type="ECO:0000256" key="6">
    <source>
        <dbReference type="ARBA" id="ARBA00023001"/>
    </source>
</evidence>
<evidence type="ECO:0000313" key="21">
    <source>
        <dbReference type="Proteomes" id="UP000006039"/>
    </source>
</evidence>
<dbReference type="GO" id="GO:0004497">
    <property type="term" value="F:monooxygenase activity"/>
    <property type="evidence" value="ECO:0007669"/>
    <property type="project" value="UniProtKB-KW"/>
</dbReference>
<evidence type="ECO:0000256" key="1">
    <source>
        <dbReference type="ARBA" id="ARBA00001973"/>
    </source>
</evidence>
<dbReference type="PANTHER" id="PTHR33353">
    <property type="entry name" value="PUTATIVE (AFU_ORTHOLOGUE AFUA_1G12560)-RELATED"/>
    <property type="match status" value="1"/>
</dbReference>
<proteinExistence type="inferred from homology"/>
<name>J3PAR5_GAET3</name>
<dbReference type="Pfam" id="PF00734">
    <property type="entry name" value="CBM_1"/>
    <property type="match status" value="1"/>
</dbReference>
<reference evidence="20" key="5">
    <citation type="submission" date="2018-04" db="UniProtKB">
        <authorList>
            <consortium name="EnsemblFungi"/>
        </authorList>
    </citation>
    <scope>IDENTIFICATION</scope>
    <source>
        <strain evidence="20">R3-111a-1</strain>
    </source>
</reference>
<dbReference type="Gene3D" id="2.70.50.70">
    <property type="match status" value="1"/>
</dbReference>
<feature type="region of interest" description="Disordered" evidence="16">
    <location>
        <begin position="30"/>
        <end position="50"/>
    </location>
</feature>
<keyword evidence="11" id="KW-0119">Carbohydrate metabolism</keyword>
<organism evidence="19">
    <name type="scientific">Gaeumannomyces tritici (strain R3-111a-1)</name>
    <name type="common">Wheat and barley take-all root rot fungus</name>
    <name type="synonym">Gaeumannomyces graminis var. tritici</name>
    <dbReference type="NCBI Taxonomy" id="644352"/>
    <lineage>
        <taxon>Eukaryota</taxon>
        <taxon>Fungi</taxon>
        <taxon>Dikarya</taxon>
        <taxon>Ascomycota</taxon>
        <taxon>Pezizomycotina</taxon>
        <taxon>Sordariomycetes</taxon>
        <taxon>Sordariomycetidae</taxon>
        <taxon>Magnaporthales</taxon>
        <taxon>Magnaporthaceae</taxon>
        <taxon>Gaeumannomyces</taxon>
    </lineage>
</organism>
<dbReference type="SMART" id="SM00236">
    <property type="entry name" value="fCBD"/>
    <property type="match status" value="1"/>
</dbReference>
<dbReference type="PANTHER" id="PTHR33353:SF9">
    <property type="entry name" value="ENDOGLUCANASE II"/>
    <property type="match status" value="1"/>
</dbReference>
<evidence type="ECO:0000256" key="2">
    <source>
        <dbReference type="ARBA" id="ARBA00004613"/>
    </source>
</evidence>
<dbReference type="EC" id="1.14.99.56" evidence="15"/>
<evidence type="ECO:0000256" key="10">
    <source>
        <dbReference type="ARBA" id="ARBA00023157"/>
    </source>
</evidence>
<gene>
    <name evidence="20" type="primary">20351048</name>
    <name evidence="19" type="ORF">GGTG_10590</name>
</gene>
<dbReference type="SUPFAM" id="SSF57180">
    <property type="entry name" value="Cellulose-binding domain"/>
    <property type="match status" value="1"/>
</dbReference>
<evidence type="ECO:0000256" key="12">
    <source>
        <dbReference type="ARBA" id="ARBA00023326"/>
    </source>
</evidence>
<reference evidence="19" key="3">
    <citation type="submission" date="2010-09" db="EMBL/GenBank/DDBJ databases">
        <title>Annotation of Gaeumannomyces graminis var. tritici R3-111a-1.</title>
        <authorList>
            <consortium name="The Broad Institute Genome Sequencing Platform"/>
            <person name="Ma L.-J."/>
            <person name="Dead R."/>
            <person name="Young S.K."/>
            <person name="Zeng Q."/>
            <person name="Gargeya S."/>
            <person name="Fitzgerald M."/>
            <person name="Haas B."/>
            <person name="Abouelleil A."/>
            <person name="Alvarado L."/>
            <person name="Arachchi H.M."/>
            <person name="Berlin A."/>
            <person name="Brown A."/>
            <person name="Chapman S.B."/>
            <person name="Chen Z."/>
            <person name="Dunbar C."/>
            <person name="Freedman E."/>
            <person name="Gearin G."/>
            <person name="Gellesch M."/>
            <person name="Goldberg J."/>
            <person name="Griggs A."/>
            <person name="Gujja S."/>
            <person name="Heiman D."/>
            <person name="Howarth C."/>
            <person name="Larson L."/>
            <person name="Lui A."/>
            <person name="MacDonald P.J.P."/>
            <person name="Mehta T."/>
            <person name="Montmayeur A."/>
            <person name="Murphy C."/>
            <person name="Neiman D."/>
            <person name="Pearson M."/>
            <person name="Priest M."/>
            <person name="Roberts A."/>
            <person name="Saif S."/>
            <person name="Shea T."/>
            <person name="Shenoy N."/>
            <person name="Sisk P."/>
            <person name="Stolte C."/>
            <person name="Sykes S."/>
            <person name="Yandava C."/>
            <person name="Wortman J."/>
            <person name="Nusbaum C."/>
            <person name="Birren B."/>
        </authorList>
    </citation>
    <scope>NUCLEOTIDE SEQUENCE</scope>
    <source>
        <strain evidence="19">R3-111a-1</strain>
    </source>
</reference>
<dbReference type="GO" id="GO:0030245">
    <property type="term" value="P:cellulose catabolic process"/>
    <property type="evidence" value="ECO:0007669"/>
    <property type="project" value="UniProtKB-KW"/>
</dbReference>
<dbReference type="AlphaFoldDB" id="J3PAR5"/>
<dbReference type="EnsemblFungi" id="EJT71331">
    <property type="protein sequence ID" value="EJT71331"/>
    <property type="gene ID" value="GGTG_10590"/>
</dbReference>
<evidence type="ECO:0000256" key="16">
    <source>
        <dbReference type="SAM" id="MobiDB-lite"/>
    </source>
</evidence>